<evidence type="ECO:0000313" key="5">
    <source>
        <dbReference type="Proteomes" id="UP001582793"/>
    </source>
</evidence>
<keyword evidence="5" id="KW-1185">Reference proteome</keyword>
<evidence type="ECO:0000259" key="3">
    <source>
        <dbReference type="Pfam" id="PF01494"/>
    </source>
</evidence>
<comment type="caution">
    <text evidence="4">The sequence shown here is derived from an EMBL/GenBank/DDBJ whole genome shotgun (WGS) entry which is preliminary data.</text>
</comment>
<dbReference type="EMBL" id="JBCGDC010000053">
    <property type="protein sequence ID" value="MFB6395196.1"/>
    <property type="molecule type" value="Genomic_DNA"/>
</dbReference>
<accession>A0ABV5CT73</accession>
<dbReference type="Gene3D" id="3.50.50.60">
    <property type="entry name" value="FAD/NAD(P)-binding domain"/>
    <property type="match status" value="1"/>
</dbReference>
<dbReference type="InterPro" id="IPR036188">
    <property type="entry name" value="FAD/NAD-bd_sf"/>
</dbReference>
<dbReference type="Proteomes" id="UP001582793">
    <property type="component" value="Unassembled WGS sequence"/>
</dbReference>
<name>A0ABV5CT73_9ACTN</name>
<dbReference type="InterPro" id="IPR002938">
    <property type="entry name" value="FAD-bd"/>
</dbReference>
<protein>
    <submittedName>
        <fullName evidence="4">4-hydroxybenzoate 3-monooxygenase</fullName>
    </submittedName>
</protein>
<dbReference type="InterPro" id="IPR050641">
    <property type="entry name" value="RIFMO-like"/>
</dbReference>
<keyword evidence="1" id="KW-0285">Flavoprotein</keyword>
<dbReference type="PANTHER" id="PTHR43004">
    <property type="entry name" value="TRK SYSTEM POTASSIUM UPTAKE PROTEIN"/>
    <property type="match status" value="1"/>
</dbReference>
<evidence type="ECO:0000313" key="4">
    <source>
        <dbReference type="EMBL" id="MFB6395196.1"/>
    </source>
</evidence>
<dbReference type="PRINTS" id="PR00420">
    <property type="entry name" value="RNGMNOXGNASE"/>
</dbReference>
<feature type="domain" description="FAD-binding" evidence="3">
    <location>
        <begin position="2"/>
        <end position="342"/>
    </location>
</feature>
<dbReference type="SUPFAM" id="SSF51905">
    <property type="entry name" value="FAD/NAD(P)-binding domain"/>
    <property type="match status" value="1"/>
</dbReference>
<gene>
    <name evidence="4" type="ORF">AAFH96_19095</name>
</gene>
<reference evidence="4 5" key="1">
    <citation type="submission" date="2024-04" db="EMBL/GenBank/DDBJ databases">
        <title>Polymorphospora sp. isolated from Baiyangdian Lake in Xiong'an New Area.</title>
        <authorList>
            <person name="Zhang X."/>
            <person name="Liu J."/>
        </authorList>
    </citation>
    <scope>NUCLEOTIDE SEQUENCE [LARGE SCALE GENOMIC DNA]</scope>
    <source>
        <strain evidence="4 5">2-325</strain>
    </source>
</reference>
<dbReference type="SUPFAM" id="SSF54373">
    <property type="entry name" value="FAD-linked reductases, C-terminal domain"/>
    <property type="match status" value="1"/>
</dbReference>
<sequence>MRTQVVIVGAGPAGLTLAHLLHRQGIDCLVLEARAREHIETRVRAGVLEQPTVDLLDEIGLAGRLRVEGMTHHGIRLRFDHAMHRIDFADLTGAAITVYAQQELVKDLVAARLAGGQPILFDVDDVRLDGVDTDRPRVRFRHDGRERTVDCDVIAGCDGFHGISRASIPAGVLTVHERVYPFAWLGILARTRPSCDELVYARHPDGFALHSMRGPEVTRQYLQVPAGTDLADWPDERIWTGLRRRLGHGDGLDLEEGPIFDKSLAPMRSFVVEPMRYGRLFLLGDAAHIVPATGAKGLNLAVADARVLSYGLGHHYATGRWDELDRYTARCLRRVWQVQQFSWWMTAMLHRIDGTQPFDERLRAAELDRVVSSRAAATTLAENYVGLPFATGWVWRG</sequence>
<organism evidence="4 5">
    <name type="scientific">Polymorphospora lycopeni</name>
    <dbReference type="NCBI Taxonomy" id="3140240"/>
    <lineage>
        <taxon>Bacteria</taxon>
        <taxon>Bacillati</taxon>
        <taxon>Actinomycetota</taxon>
        <taxon>Actinomycetes</taxon>
        <taxon>Micromonosporales</taxon>
        <taxon>Micromonosporaceae</taxon>
        <taxon>Polymorphospora</taxon>
    </lineage>
</organism>
<evidence type="ECO:0000256" key="2">
    <source>
        <dbReference type="ARBA" id="ARBA00022827"/>
    </source>
</evidence>
<dbReference type="RefSeq" id="WP_375735094.1">
    <property type="nucleotide sequence ID" value="NZ_JBCGDC010000053.1"/>
</dbReference>
<proteinExistence type="predicted"/>
<keyword evidence="2" id="KW-0274">FAD</keyword>
<dbReference type="Gene3D" id="3.30.9.10">
    <property type="entry name" value="D-Amino Acid Oxidase, subunit A, domain 2"/>
    <property type="match status" value="1"/>
</dbReference>
<dbReference type="Pfam" id="PF01494">
    <property type="entry name" value="FAD_binding_3"/>
    <property type="match status" value="1"/>
</dbReference>
<dbReference type="NCBIfam" id="NF006091">
    <property type="entry name" value="PRK08243.1"/>
    <property type="match status" value="1"/>
</dbReference>
<evidence type="ECO:0000256" key="1">
    <source>
        <dbReference type="ARBA" id="ARBA00022630"/>
    </source>
</evidence>
<dbReference type="PANTHER" id="PTHR43004:SF3">
    <property type="entry name" value="P-HYDROXYBENZOATE HYDROXYLASE"/>
    <property type="match status" value="1"/>
</dbReference>